<dbReference type="Proteomes" id="UP000266673">
    <property type="component" value="Unassembled WGS sequence"/>
</dbReference>
<keyword evidence="2" id="KW-0732">Signal</keyword>
<feature type="compositionally biased region" description="Basic residues" evidence="1">
    <location>
        <begin position="160"/>
        <end position="179"/>
    </location>
</feature>
<feature type="chain" id="PRO_5017179522" evidence="2">
    <location>
        <begin position="23"/>
        <end position="185"/>
    </location>
</feature>
<evidence type="ECO:0000256" key="1">
    <source>
        <dbReference type="SAM" id="MobiDB-lite"/>
    </source>
</evidence>
<gene>
    <name evidence="3" type="ORF">C2G38_2176769</name>
</gene>
<feature type="compositionally biased region" description="Basic and acidic residues" evidence="1">
    <location>
        <begin position="129"/>
        <end position="140"/>
    </location>
</feature>
<feature type="region of interest" description="Disordered" evidence="1">
    <location>
        <begin position="115"/>
        <end position="185"/>
    </location>
</feature>
<feature type="compositionally biased region" description="Acidic residues" evidence="1">
    <location>
        <begin position="115"/>
        <end position="128"/>
    </location>
</feature>
<comment type="caution">
    <text evidence="3">The sequence shown here is derived from an EMBL/GenBank/DDBJ whole genome shotgun (WGS) entry which is preliminary data.</text>
</comment>
<reference evidence="3 4" key="1">
    <citation type="submission" date="2018-06" db="EMBL/GenBank/DDBJ databases">
        <title>Comparative genomics reveals the genomic features of Rhizophagus irregularis, R. cerebriforme, R. diaphanum and Gigaspora rosea, and their symbiotic lifestyle signature.</title>
        <authorList>
            <person name="Morin E."/>
            <person name="San Clemente H."/>
            <person name="Chen E.C.H."/>
            <person name="De La Providencia I."/>
            <person name="Hainaut M."/>
            <person name="Kuo A."/>
            <person name="Kohler A."/>
            <person name="Murat C."/>
            <person name="Tang N."/>
            <person name="Roy S."/>
            <person name="Loubradou J."/>
            <person name="Henrissat B."/>
            <person name="Grigoriev I.V."/>
            <person name="Corradi N."/>
            <person name="Roux C."/>
            <person name="Martin F.M."/>
        </authorList>
    </citation>
    <scope>NUCLEOTIDE SEQUENCE [LARGE SCALE GENOMIC DNA]</scope>
    <source>
        <strain evidence="3 4">DAOM 194757</strain>
    </source>
</reference>
<evidence type="ECO:0000313" key="4">
    <source>
        <dbReference type="Proteomes" id="UP000266673"/>
    </source>
</evidence>
<name>A0A397VHU1_9GLOM</name>
<keyword evidence="4" id="KW-1185">Reference proteome</keyword>
<feature type="compositionally biased region" description="Basic residues" evidence="1">
    <location>
        <begin position="141"/>
        <end position="152"/>
    </location>
</feature>
<sequence length="185" mass="21746">MPSHIALLVAIVLQEITNYVHMTKPSIISPKKCHNNSSINMQITVLNYVDSLRFQNYLGYSTVIYNTYKNYSLRTQLIIDIIANNIKSTPTQVLKVVDSMITSIKHNYINLNAQDEEEGQLNYDDDEKNTELDKEEESQSKKRKRSNRITKKDKKEKSQPKKRKRSNRITEKKTKRKEKNKYYLS</sequence>
<feature type="signal peptide" evidence="2">
    <location>
        <begin position="1"/>
        <end position="22"/>
    </location>
</feature>
<evidence type="ECO:0000313" key="3">
    <source>
        <dbReference type="EMBL" id="RIB21371.1"/>
    </source>
</evidence>
<dbReference type="EMBL" id="QKWP01000364">
    <property type="protein sequence ID" value="RIB21371.1"/>
    <property type="molecule type" value="Genomic_DNA"/>
</dbReference>
<proteinExistence type="predicted"/>
<evidence type="ECO:0000256" key="2">
    <source>
        <dbReference type="SAM" id="SignalP"/>
    </source>
</evidence>
<protein>
    <submittedName>
        <fullName evidence="3">Uncharacterized protein</fullName>
    </submittedName>
</protein>
<dbReference type="AlphaFoldDB" id="A0A397VHU1"/>
<organism evidence="3 4">
    <name type="scientific">Gigaspora rosea</name>
    <dbReference type="NCBI Taxonomy" id="44941"/>
    <lineage>
        <taxon>Eukaryota</taxon>
        <taxon>Fungi</taxon>
        <taxon>Fungi incertae sedis</taxon>
        <taxon>Mucoromycota</taxon>
        <taxon>Glomeromycotina</taxon>
        <taxon>Glomeromycetes</taxon>
        <taxon>Diversisporales</taxon>
        <taxon>Gigasporaceae</taxon>
        <taxon>Gigaspora</taxon>
    </lineage>
</organism>
<accession>A0A397VHU1</accession>